<keyword evidence="1" id="KW-0444">Lipid biosynthesis</keyword>
<dbReference type="CDD" id="cd05236">
    <property type="entry name" value="FAR-N_SDR_e"/>
    <property type="match status" value="1"/>
</dbReference>
<comment type="function">
    <text evidence="1">Catalyzes the reduction of fatty acyl-CoA to fatty alcohols.</text>
</comment>
<keyword evidence="1" id="KW-0521">NADP</keyword>
<organism evidence="3 4">
    <name type="scientific">Glycine soja</name>
    <name type="common">Wild soybean</name>
    <dbReference type="NCBI Taxonomy" id="3848"/>
    <lineage>
        <taxon>Eukaryota</taxon>
        <taxon>Viridiplantae</taxon>
        <taxon>Streptophyta</taxon>
        <taxon>Embryophyta</taxon>
        <taxon>Tracheophyta</taxon>
        <taxon>Spermatophyta</taxon>
        <taxon>Magnoliopsida</taxon>
        <taxon>eudicotyledons</taxon>
        <taxon>Gunneridae</taxon>
        <taxon>Pentapetalae</taxon>
        <taxon>rosids</taxon>
        <taxon>fabids</taxon>
        <taxon>Fabales</taxon>
        <taxon>Fabaceae</taxon>
        <taxon>Papilionoideae</taxon>
        <taxon>50 kb inversion clade</taxon>
        <taxon>NPAAA clade</taxon>
        <taxon>indigoferoid/millettioid clade</taxon>
        <taxon>Phaseoleae</taxon>
        <taxon>Glycine</taxon>
        <taxon>Glycine subgen. Soja</taxon>
    </lineage>
</organism>
<dbReference type="PANTHER" id="PTHR11011">
    <property type="entry name" value="MALE STERILITY PROTEIN 2-RELATED"/>
    <property type="match status" value="1"/>
</dbReference>
<gene>
    <name evidence="3" type="ORF">D0Y65_021401</name>
</gene>
<dbReference type="EMBL" id="QZWG01000008">
    <property type="protein sequence ID" value="RZB98432.1"/>
    <property type="molecule type" value="Genomic_DNA"/>
</dbReference>
<dbReference type="Gene3D" id="3.40.50.720">
    <property type="entry name" value="NAD(P)-binding Rossmann-like Domain"/>
    <property type="match status" value="1"/>
</dbReference>
<keyword evidence="1" id="KW-0560">Oxidoreductase</keyword>
<dbReference type="InterPro" id="IPR026055">
    <property type="entry name" value="FAR"/>
</dbReference>
<proteinExistence type="inferred from homology"/>
<dbReference type="EC" id="1.2.1.84" evidence="1"/>
<reference evidence="3 4" key="1">
    <citation type="submission" date="2018-09" db="EMBL/GenBank/DDBJ databases">
        <title>A high-quality reference genome of wild soybean provides a powerful tool to mine soybean genomes.</title>
        <authorList>
            <person name="Xie M."/>
            <person name="Chung C.Y.L."/>
            <person name="Li M.-W."/>
            <person name="Wong F.-L."/>
            <person name="Chan T.-F."/>
            <person name="Lam H.-M."/>
        </authorList>
    </citation>
    <scope>NUCLEOTIDE SEQUENCE [LARGE SCALE GENOMIC DNA]</scope>
    <source>
        <strain evidence="4">cv. W05</strain>
        <tissue evidence="3">Hypocotyl of etiolated seedlings</tissue>
    </source>
</reference>
<protein>
    <recommendedName>
        <fullName evidence="1">Fatty acyl-CoA reductase</fullName>
        <ecNumber evidence="1">1.2.1.84</ecNumber>
    </recommendedName>
</protein>
<dbReference type="GO" id="GO:0010345">
    <property type="term" value="P:suberin biosynthetic process"/>
    <property type="evidence" value="ECO:0007669"/>
    <property type="project" value="TreeGrafter"/>
</dbReference>
<dbReference type="InterPro" id="IPR013120">
    <property type="entry name" value="FAR_NAD-bd"/>
</dbReference>
<evidence type="ECO:0000313" key="4">
    <source>
        <dbReference type="Proteomes" id="UP000289340"/>
    </source>
</evidence>
<dbReference type="GO" id="GO:0080019">
    <property type="term" value="F:alcohol-forming very long-chain fatty acyl-CoA reductase activity"/>
    <property type="evidence" value="ECO:0007669"/>
    <property type="project" value="InterPro"/>
</dbReference>
<dbReference type="SUPFAM" id="SSF51735">
    <property type="entry name" value="NAD(P)-binding Rossmann-fold domains"/>
    <property type="match status" value="1"/>
</dbReference>
<dbReference type="InterPro" id="IPR036291">
    <property type="entry name" value="NAD(P)-bd_dom_sf"/>
</dbReference>
<dbReference type="AlphaFoldDB" id="A0A445JIX4"/>
<evidence type="ECO:0000256" key="1">
    <source>
        <dbReference type="RuleBase" id="RU363097"/>
    </source>
</evidence>
<accession>A0A445JIX4</accession>
<dbReference type="GO" id="GO:0102965">
    <property type="term" value="F:alcohol-forming long-chain fatty acyl-CoA reductase activity"/>
    <property type="evidence" value="ECO:0007669"/>
    <property type="project" value="UniProtKB-EC"/>
</dbReference>
<keyword evidence="4" id="KW-1185">Reference proteome</keyword>
<dbReference type="GO" id="GO:0035336">
    <property type="term" value="P:long-chain fatty-acyl-CoA metabolic process"/>
    <property type="evidence" value="ECO:0007669"/>
    <property type="project" value="TreeGrafter"/>
</dbReference>
<dbReference type="PANTHER" id="PTHR11011:SF84">
    <property type="entry name" value="ACYL-COA REDUCTASE-LIKE PROTEIN, PUTATIVE-RELATED"/>
    <property type="match status" value="1"/>
</dbReference>
<comment type="caution">
    <text evidence="3">The sequence shown here is derived from an EMBL/GenBank/DDBJ whole genome shotgun (WGS) entry which is preliminary data.</text>
</comment>
<evidence type="ECO:0000259" key="2">
    <source>
        <dbReference type="Pfam" id="PF07993"/>
    </source>
</evidence>
<comment type="similarity">
    <text evidence="1">Belongs to the fatty acyl-CoA reductase family.</text>
</comment>
<comment type="catalytic activity">
    <reaction evidence="1">
        <text>a long-chain fatty acyl-CoA + 2 NADPH + 2 H(+) = a long-chain primary fatty alcohol + 2 NADP(+) + CoA</text>
        <dbReference type="Rhea" id="RHEA:52716"/>
        <dbReference type="ChEBI" id="CHEBI:15378"/>
        <dbReference type="ChEBI" id="CHEBI:57287"/>
        <dbReference type="ChEBI" id="CHEBI:57783"/>
        <dbReference type="ChEBI" id="CHEBI:58349"/>
        <dbReference type="ChEBI" id="CHEBI:77396"/>
        <dbReference type="ChEBI" id="CHEBI:83139"/>
        <dbReference type="EC" id="1.2.1.84"/>
    </reaction>
</comment>
<feature type="domain" description="Thioester reductase (TE)" evidence="2">
    <location>
        <begin position="18"/>
        <end position="319"/>
    </location>
</feature>
<sequence>MAKVESVHDFLKGKTILVTGATGFVGKVFVEKILRVQPDIKKLYLLLRASNPYLATHRLQNEVIGKDIFRVLRDKWGADFGSFISKKVVAVAGDVSLNNLGIKDENMRSQMFEELNVIVHTAATTNFNERYDIAIGTNTMGAFHVVNFAKSCHKLEIVLHVSTAYVCGEAEGLIVEEPLHVNGMQKGSTKLDIELEKQLIEEKLKEFKAHNTDKEVITSVMKSFGLARANLHGWPNTYVFTKAMGEILLMKMKDTLPLFVIRPTTVVSTHSEPFPGWIEGVRTIDFVVVNYGQGILTSFVGNSETILDLIPVDMVVNFMIVALMALSKGLSKNFVYHIGSSLRNPIKLTDVVDAMYYYFKKNPCVDKYGKLMAVTKKLTITGANEFNQNKGSKLVKKTEDLYKTYSLFKGIFDVKNAESLRIVTKGLLMWMVNLTLIQRTLIGKTT</sequence>
<evidence type="ECO:0000313" key="3">
    <source>
        <dbReference type="EMBL" id="RZB98432.1"/>
    </source>
</evidence>
<name>A0A445JIX4_GLYSO</name>
<keyword evidence="1" id="KW-0443">Lipid metabolism</keyword>
<dbReference type="Proteomes" id="UP000289340">
    <property type="component" value="Chromosome 8"/>
</dbReference>
<dbReference type="Pfam" id="PF07993">
    <property type="entry name" value="NAD_binding_4"/>
    <property type="match status" value="1"/>
</dbReference>